<name>A0A8B8EM17_CRAVI</name>
<dbReference type="OrthoDB" id="10066651at2759"/>
<dbReference type="AlphaFoldDB" id="A0A8B8EM17"/>
<feature type="domain" description="Reverse transcriptase" evidence="2">
    <location>
        <begin position="1"/>
        <end position="54"/>
    </location>
</feature>
<dbReference type="RefSeq" id="XP_022340938.1">
    <property type="nucleotide sequence ID" value="XM_022485230.1"/>
</dbReference>
<dbReference type="Gene3D" id="1.10.150.130">
    <property type="match status" value="1"/>
</dbReference>
<dbReference type="PROSITE" id="PS50878">
    <property type="entry name" value="RT_POL"/>
    <property type="match status" value="1"/>
</dbReference>
<keyword evidence="1" id="KW-0238">DNA-binding</keyword>
<evidence type="ECO:0000313" key="3">
    <source>
        <dbReference type="Proteomes" id="UP000694844"/>
    </source>
</evidence>
<dbReference type="InterPro" id="IPR000477">
    <property type="entry name" value="RT_dom"/>
</dbReference>
<proteinExistence type="predicted"/>
<evidence type="ECO:0000259" key="2">
    <source>
        <dbReference type="PROSITE" id="PS50878"/>
    </source>
</evidence>
<gene>
    <name evidence="4" type="primary">LOC111135294</name>
</gene>
<dbReference type="InterPro" id="IPR043502">
    <property type="entry name" value="DNA/RNA_pol_sf"/>
</dbReference>
<evidence type="ECO:0000256" key="1">
    <source>
        <dbReference type="ARBA" id="ARBA00023125"/>
    </source>
</evidence>
<reference evidence="4" key="1">
    <citation type="submission" date="2025-08" db="UniProtKB">
        <authorList>
            <consortium name="RefSeq"/>
        </authorList>
    </citation>
    <scope>IDENTIFICATION</scope>
    <source>
        <tissue evidence="4">Whole sample</tissue>
    </source>
</reference>
<dbReference type="GeneID" id="111135294"/>
<evidence type="ECO:0000313" key="4">
    <source>
        <dbReference type="RefSeq" id="XP_022340938.1"/>
    </source>
</evidence>
<dbReference type="PANTHER" id="PTHR33050:SF7">
    <property type="entry name" value="RIBONUCLEASE H"/>
    <property type="match status" value="1"/>
</dbReference>
<protein>
    <submittedName>
        <fullName evidence="4">Uncharacterized protein LOC111135294</fullName>
    </submittedName>
</protein>
<organism evidence="3 4">
    <name type="scientific">Crassostrea virginica</name>
    <name type="common">Eastern oyster</name>
    <dbReference type="NCBI Taxonomy" id="6565"/>
    <lineage>
        <taxon>Eukaryota</taxon>
        <taxon>Metazoa</taxon>
        <taxon>Spiralia</taxon>
        <taxon>Lophotrochozoa</taxon>
        <taxon>Mollusca</taxon>
        <taxon>Bivalvia</taxon>
        <taxon>Autobranchia</taxon>
        <taxon>Pteriomorphia</taxon>
        <taxon>Ostreida</taxon>
        <taxon>Ostreoidea</taxon>
        <taxon>Ostreidae</taxon>
        <taxon>Crassostrea</taxon>
    </lineage>
</organism>
<dbReference type="GO" id="GO:0003677">
    <property type="term" value="F:DNA binding"/>
    <property type="evidence" value="ECO:0007669"/>
    <property type="project" value="UniProtKB-KW"/>
</dbReference>
<dbReference type="SUPFAM" id="SSF47823">
    <property type="entry name" value="lambda integrase-like, N-terminal domain"/>
    <property type="match status" value="1"/>
</dbReference>
<dbReference type="Proteomes" id="UP000694844">
    <property type="component" value="Chromosome 5"/>
</dbReference>
<keyword evidence="3" id="KW-1185">Reference proteome</keyword>
<dbReference type="KEGG" id="cvn:111135294"/>
<dbReference type="PANTHER" id="PTHR33050">
    <property type="entry name" value="REVERSE TRANSCRIPTASE DOMAIN-CONTAINING PROTEIN"/>
    <property type="match status" value="1"/>
</dbReference>
<accession>A0A8B8EM17</accession>
<sequence>MYLDDGIGFDQTFESAVAISKSVQSDLRSSGFVINERKSMWNPIQCLDWLGYSIDTVRFVLTVSDRRIDKVRETGREIIAVLVSNKTIQVRKVASFVGQIISMSMVIGSVCQLMTRCLSIDILEVSSWNAHIRLSIESIWQIQFWVDNIHCINVRKLASHPSCDKIVYSDASGFAFGGYCVESKHGIAHGMWNSEEAYRKDIAILPEILREKIQDIPELLSESRASSTVKSYFKSFQKWNDWLKQNNLQPDQGSSVKPLTVGIYLAGLIQKGVSVNVLTSAFYGIRWAHSVIGVTSPTESELVKNVLEAGKRKLSVPKTKKEPISAELLLKMYDKFFQYENVYNQRSICACLIAYAGFLRC</sequence>
<dbReference type="InterPro" id="IPR010998">
    <property type="entry name" value="Integrase_recombinase_N"/>
</dbReference>
<dbReference type="SUPFAM" id="SSF56672">
    <property type="entry name" value="DNA/RNA polymerases"/>
    <property type="match status" value="1"/>
</dbReference>
<dbReference type="InterPro" id="IPR052055">
    <property type="entry name" value="Hepadnavirus_pol/RT"/>
</dbReference>